<protein>
    <recommendedName>
        <fullName evidence="2">Transcription factor NikR nickel binding C-terminal domain-containing protein</fullName>
    </recommendedName>
</protein>
<proteinExistence type="predicted"/>
<dbReference type="InterPro" id="IPR014864">
    <property type="entry name" value="TF_NikR_Ni-bd_C"/>
</dbReference>
<name>A0A5J0F1F5_SALET</name>
<organism evidence="3">
    <name type="scientific">Salmonella enterica subsp. enterica serovar Vitkin</name>
    <dbReference type="NCBI Taxonomy" id="2565162"/>
    <lineage>
        <taxon>Bacteria</taxon>
        <taxon>Pseudomonadati</taxon>
        <taxon>Pseudomonadota</taxon>
        <taxon>Gammaproteobacteria</taxon>
        <taxon>Enterobacterales</taxon>
        <taxon>Enterobacteriaceae</taxon>
        <taxon>Salmonella</taxon>
    </lineage>
</organism>
<feature type="domain" description="Transcription factor NikR nickel binding C-terminal" evidence="2">
    <location>
        <begin position="3"/>
        <end position="40"/>
    </location>
</feature>
<feature type="region of interest" description="Disordered" evidence="1">
    <location>
        <begin position="42"/>
        <end position="63"/>
    </location>
</feature>
<evidence type="ECO:0000256" key="1">
    <source>
        <dbReference type="SAM" id="MobiDB-lite"/>
    </source>
</evidence>
<dbReference type="Pfam" id="PF08753">
    <property type="entry name" value="NikR_C"/>
    <property type="match status" value="1"/>
</dbReference>
<dbReference type="InterPro" id="IPR027271">
    <property type="entry name" value="Acetolactate_synth/TF_NikR_C"/>
</dbReference>
<reference evidence="3" key="1">
    <citation type="submission" date="2019-03" db="EMBL/GenBank/DDBJ databases">
        <authorList>
            <person name="Ashton P.M."/>
            <person name="Dallman T."/>
            <person name="Nair S."/>
            <person name="De Pinna E."/>
            <person name="Peters T."/>
            <person name="Grant K."/>
        </authorList>
    </citation>
    <scope>NUCLEOTIDE SEQUENCE [LARGE SCALE GENOMIC DNA]</scope>
    <source>
        <strain evidence="3">313260</strain>
    </source>
</reference>
<sequence>MFSVSTHAIHDRCLEVSLLKRENQQVRTFADKVITEYGVRGTPRLGDCSTTEHNEAHSDHHHN</sequence>
<feature type="compositionally biased region" description="Basic and acidic residues" evidence="1">
    <location>
        <begin position="50"/>
        <end position="63"/>
    </location>
</feature>
<gene>
    <name evidence="3" type="ORF">E0T03_15605</name>
</gene>
<dbReference type="AlphaFoldDB" id="A0A5J0F1F5"/>
<comment type="caution">
    <text evidence="3">The sequence shown here is derived from an EMBL/GenBank/DDBJ whole genome shotgun (WGS) entry which is preliminary data.</text>
</comment>
<dbReference type="EMBL" id="AAIONP010000011">
    <property type="protein sequence ID" value="ECG4921391.1"/>
    <property type="molecule type" value="Genomic_DNA"/>
</dbReference>
<dbReference type="Proteomes" id="UP000839561">
    <property type="component" value="Unassembled WGS sequence"/>
</dbReference>
<evidence type="ECO:0000313" key="3">
    <source>
        <dbReference type="EMBL" id="ECG4921391.1"/>
    </source>
</evidence>
<evidence type="ECO:0000259" key="2">
    <source>
        <dbReference type="Pfam" id="PF08753"/>
    </source>
</evidence>
<accession>A0A5J0F1F5</accession>
<dbReference type="Gene3D" id="3.30.70.1150">
    <property type="entry name" value="ACT-like. Chain A, domain 2"/>
    <property type="match status" value="1"/>
</dbReference>